<feature type="domain" description="Response regulatory" evidence="3">
    <location>
        <begin position="5"/>
        <end position="114"/>
    </location>
</feature>
<dbReference type="Gene3D" id="3.40.50.2300">
    <property type="match status" value="1"/>
</dbReference>
<evidence type="ECO:0000256" key="2">
    <source>
        <dbReference type="PROSITE-ProRule" id="PRU00169"/>
    </source>
</evidence>
<evidence type="ECO:0000313" key="4">
    <source>
        <dbReference type="EMBL" id="KGT79526.1"/>
    </source>
</evidence>
<dbReference type="InterPro" id="IPR050595">
    <property type="entry name" value="Bact_response_regulator"/>
</dbReference>
<proteinExistence type="predicted"/>
<dbReference type="SUPFAM" id="SSF52172">
    <property type="entry name" value="CheY-like"/>
    <property type="match status" value="1"/>
</dbReference>
<dbReference type="PROSITE" id="PS50110">
    <property type="entry name" value="RESPONSE_REGULATORY"/>
    <property type="match status" value="1"/>
</dbReference>
<dbReference type="PANTHER" id="PTHR44591">
    <property type="entry name" value="STRESS RESPONSE REGULATOR PROTEIN 1"/>
    <property type="match status" value="1"/>
</dbReference>
<dbReference type="SMART" id="SM00448">
    <property type="entry name" value="REC"/>
    <property type="match status" value="1"/>
</dbReference>
<dbReference type="GO" id="GO:0003677">
    <property type="term" value="F:DNA binding"/>
    <property type="evidence" value="ECO:0007669"/>
    <property type="project" value="UniProtKB-KW"/>
</dbReference>
<dbReference type="Pfam" id="PF00072">
    <property type="entry name" value="Response_reg"/>
    <property type="match status" value="1"/>
</dbReference>
<reference evidence="4 5" key="1">
    <citation type="submission" date="2014-09" db="EMBL/GenBank/DDBJ databases">
        <title>Draft genome of Bradyrhizobium japonicum Is-34.</title>
        <authorList>
            <person name="Tsurumaru H."/>
            <person name="Yamakawa T."/>
            <person name="Hashimoto S."/>
            <person name="Okizaki K."/>
            <person name="Kanesaki Y."/>
            <person name="Yoshikawa H."/>
            <person name="Yajima S."/>
        </authorList>
    </citation>
    <scope>NUCLEOTIDE SEQUENCE [LARGE SCALE GENOMIC DNA]</scope>
    <source>
        <strain evidence="4 5">Is-34</strain>
    </source>
</reference>
<name>A0A0A3Y2F1_BRAJP</name>
<dbReference type="EMBL" id="JRPN01000010">
    <property type="protein sequence ID" value="KGT79526.1"/>
    <property type="molecule type" value="Genomic_DNA"/>
</dbReference>
<dbReference type="AlphaFoldDB" id="A0A0A3Y2F1"/>
<dbReference type="GO" id="GO:0000160">
    <property type="term" value="P:phosphorelay signal transduction system"/>
    <property type="evidence" value="ECO:0007669"/>
    <property type="project" value="InterPro"/>
</dbReference>
<evidence type="ECO:0000256" key="1">
    <source>
        <dbReference type="ARBA" id="ARBA00022553"/>
    </source>
</evidence>
<comment type="caution">
    <text evidence="4">The sequence shown here is derived from an EMBL/GenBank/DDBJ whole genome shotgun (WGS) entry which is preliminary data.</text>
</comment>
<keyword evidence="1 2" id="KW-0597">Phosphoprotein</keyword>
<sequence length="114" mass="12393">MSNFVTLLVEDDVLQRELVASALRNEGFEVVECATAEAGEVIVTSTGVDLQALIVDQNLAGAMKGADLAAYARARYPRLNIILISGDRVRSIPHGTVFLQKPFQPERLLAAVRQ</sequence>
<evidence type="ECO:0000313" key="5">
    <source>
        <dbReference type="Proteomes" id="UP000030377"/>
    </source>
</evidence>
<dbReference type="Proteomes" id="UP000030377">
    <property type="component" value="Unassembled WGS sequence"/>
</dbReference>
<gene>
    <name evidence="4" type="ORF">MA20_11605</name>
</gene>
<dbReference type="InterPro" id="IPR011006">
    <property type="entry name" value="CheY-like_superfamily"/>
</dbReference>
<feature type="modified residue" description="4-aspartylphosphate" evidence="2">
    <location>
        <position position="56"/>
    </location>
</feature>
<evidence type="ECO:0000259" key="3">
    <source>
        <dbReference type="PROSITE" id="PS50110"/>
    </source>
</evidence>
<keyword evidence="4" id="KW-0238">DNA-binding</keyword>
<accession>A0A0A3Y2F1</accession>
<organism evidence="4 5">
    <name type="scientific">Bradyrhizobium japonicum</name>
    <dbReference type="NCBI Taxonomy" id="375"/>
    <lineage>
        <taxon>Bacteria</taxon>
        <taxon>Pseudomonadati</taxon>
        <taxon>Pseudomonadota</taxon>
        <taxon>Alphaproteobacteria</taxon>
        <taxon>Hyphomicrobiales</taxon>
        <taxon>Nitrobacteraceae</taxon>
        <taxon>Bradyrhizobium</taxon>
    </lineage>
</organism>
<dbReference type="PANTHER" id="PTHR44591:SF21">
    <property type="entry name" value="TWO-COMPONENT RESPONSE REGULATOR"/>
    <property type="match status" value="1"/>
</dbReference>
<protein>
    <submittedName>
        <fullName evidence="4">DNA-binding protein</fullName>
    </submittedName>
</protein>
<dbReference type="InterPro" id="IPR001789">
    <property type="entry name" value="Sig_transdc_resp-reg_receiver"/>
</dbReference>